<evidence type="ECO:0000313" key="3">
    <source>
        <dbReference type="Proteomes" id="UP000256514"/>
    </source>
</evidence>
<dbReference type="EMBL" id="NXLT01000005">
    <property type="protein sequence ID" value="RDU66601.1"/>
    <property type="molecule type" value="Genomic_DNA"/>
</dbReference>
<dbReference type="CDD" id="cd06223">
    <property type="entry name" value="PRTases_typeI"/>
    <property type="match status" value="1"/>
</dbReference>
<accession>A0A3D8IPR4</accession>
<dbReference type="Pfam" id="PF00156">
    <property type="entry name" value="Pribosyltran"/>
    <property type="match status" value="1"/>
</dbReference>
<dbReference type="InterPro" id="IPR000836">
    <property type="entry name" value="PRTase_dom"/>
</dbReference>
<dbReference type="Gene3D" id="3.40.50.2020">
    <property type="match status" value="1"/>
</dbReference>
<dbReference type="AlphaFoldDB" id="A0A3D8IPR4"/>
<protein>
    <recommendedName>
        <fullName evidence="1">Phosphoribosyltransferase domain-containing protein</fullName>
    </recommendedName>
</protein>
<evidence type="ECO:0000313" key="2">
    <source>
        <dbReference type="EMBL" id="RDU66601.1"/>
    </source>
</evidence>
<evidence type="ECO:0000259" key="1">
    <source>
        <dbReference type="Pfam" id="PF00156"/>
    </source>
</evidence>
<reference evidence="2 3" key="1">
    <citation type="submission" date="2018-04" db="EMBL/GenBank/DDBJ databases">
        <title>Novel Campyloabacter and Helicobacter Species and Strains.</title>
        <authorList>
            <person name="Mannion A.J."/>
            <person name="Shen Z."/>
            <person name="Fox J.G."/>
        </authorList>
    </citation>
    <scope>NUCLEOTIDE SEQUENCE [LARGE SCALE GENOMIC DNA]</scope>
    <source>
        <strain evidence="2 3">MIT 12-6600</strain>
    </source>
</reference>
<gene>
    <name evidence="2" type="ORF">CQA54_06480</name>
</gene>
<dbReference type="Proteomes" id="UP000256514">
    <property type="component" value="Unassembled WGS sequence"/>
</dbReference>
<dbReference type="InterPro" id="IPR029057">
    <property type="entry name" value="PRTase-like"/>
</dbReference>
<name>A0A3D8IPR4_9HELI</name>
<feature type="domain" description="Phosphoribosyltransferase" evidence="1">
    <location>
        <begin position="21"/>
        <end position="197"/>
    </location>
</feature>
<dbReference type="OrthoDB" id="5421180at2"/>
<keyword evidence="3" id="KW-1185">Reference proteome</keyword>
<comment type="caution">
    <text evidence="2">The sequence shown here is derived from an EMBL/GenBank/DDBJ whole genome shotgun (WGS) entry which is preliminary data.</text>
</comment>
<organism evidence="2 3">
    <name type="scientific">Helicobacter equorum</name>
    <dbReference type="NCBI Taxonomy" id="361872"/>
    <lineage>
        <taxon>Bacteria</taxon>
        <taxon>Pseudomonadati</taxon>
        <taxon>Campylobacterota</taxon>
        <taxon>Epsilonproteobacteria</taxon>
        <taxon>Campylobacterales</taxon>
        <taxon>Helicobacteraceae</taxon>
        <taxon>Helicobacter</taxon>
    </lineage>
</organism>
<proteinExistence type="predicted"/>
<sequence>MKNAIFANRQEALQKLADVLMVRNLDFSQSVLLATSLNGAYFADELAKILKIPLEYLFTQTLCAPLNPECQIAIVSEELDIVMHENLIDTFGISLDYIYGEAKRQYEESIIPTRYQYRKGELLSSLRGQDVLIVDQGIDTGLTVMCAIKTCVNLNAKSIRVATPILPTSVYESLNEVCDEVLCVQSVEHFVNVEHYYKELQPLESKVIEEILDKHLSYKRKDTNDES</sequence>
<dbReference type="Gene3D" id="3.30.1310.20">
    <property type="entry name" value="PRTase-like"/>
    <property type="match status" value="1"/>
</dbReference>
<dbReference type="RefSeq" id="WP_115571299.1">
    <property type="nucleotide sequence ID" value="NZ_NXLT01000005.1"/>
</dbReference>
<dbReference type="SUPFAM" id="SSF53271">
    <property type="entry name" value="PRTase-like"/>
    <property type="match status" value="1"/>
</dbReference>